<dbReference type="GO" id="GO:0030246">
    <property type="term" value="F:carbohydrate binding"/>
    <property type="evidence" value="ECO:0007669"/>
    <property type="project" value="InterPro"/>
</dbReference>
<dbReference type="SUPFAM" id="SSF74650">
    <property type="entry name" value="Galactose mutarotase-like"/>
    <property type="match status" value="1"/>
</dbReference>
<reference evidence="1 4" key="2">
    <citation type="submission" date="2019-07" db="EMBL/GenBank/DDBJ databases">
        <title>Whole genome shotgun sequence of Halolactibacillus halophilus NBRC 100868.</title>
        <authorList>
            <person name="Hosoyama A."/>
            <person name="Uohara A."/>
            <person name="Ohji S."/>
            <person name="Ichikawa N."/>
        </authorList>
    </citation>
    <scope>NUCLEOTIDE SEQUENCE [LARGE SCALE GENOMIC DNA]</scope>
    <source>
        <strain evidence="1 4">NBRC 100868</strain>
    </source>
</reference>
<dbReference type="OrthoDB" id="9795355at2"/>
<name>A0A1I5SLC4_9BACI</name>
<evidence type="ECO:0000313" key="3">
    <source>
        <dbReference type="Proteomes" id="UP000242243"/>
    </source>
</evidence>
<dbReference type="PANTHER" id="PTHR11122">
    <property type="entry name" value="APOSPORY-ASSOCIATED PROTEIN C-RELATED"/>
    <property type="match status" value="1"/>
</dbReference>
<dbReference type="InterPro" id="IPR011013">
    <property type="entry name" value="Gal_mutarotase_sf_dom"/>
</dbReference>
<gene>
    <name evidence="1" type="ORF">HHA03_21500</name>
    <name evidence="2" type="ORF">SAMN05421839_1472</name>
</gene>
<dbReference type="EMBL" id="FOXC01000047">
    <property type="protein sequence ID" value="SFP71604.1"/>
    <property type="molecule type" value="Genomic_DNA"/>
</dbReference>
<evidence type="ECO:0000313" key="4">
    <source>
        <dbReference type="Proteomes" id="UP000321547"/>
    </source>
</evidence>
<dbReference type="GO" id="GO:0005975">
    <property type="term" value="P:carbohydrate metabolic process"/>
    <property type="evidence" value="ECO:0007669"/>
    <property type="project" value="InterPro"/>
</dbReference>
<evidence type="ECO:0000313" key="2">
    <source>
        <dbReference type="EMBL" id="SFP71604.1"/>
    </source>
</evidence>
<dbReference type="Proteomes" id="UP000242243">
    <property type="component" value="Unassembled WGS sequence"/>
</dbReference>
<dbReference type="PANTHER" id="PTHR11122:SF13">
    <property type="entry name" value="GLUCOSE-6-PHOSPHATE 1-EPIMERASE"/>
    <property type="match status" value="1"/>
</dbReference>
<dbReference type="GO" id="GO:0016853">
    <property type="term" value="F:isomerase activity"/>
    <property type="evidence" value="ECO:0007669"/>
    <property type="project" value="InterPro"/>
</dbReference>
<protein>
    <submittedName>
        <fullName evidence="2">Galactose mutarotase</fullName>
    </submittedName>
</protein>
<dbReference type="AlphaFoldDB" id="A0A1I5SLC4"/>
<dbReference type="Gene3D" id="2.70.98.10">
    <property type="match status" value="1"/>
</dbReference>
<organism evidence="2 3">
    <name type="scientific">Halolactibacillus halophilus</name>
    <dbReference type="NCBI Taxonomy" id="306540"/>
    <lineage>
        <taxon>Bacteria</taxon>
        <taxon>Bacillati</taxon>
        <taxon>Bacillota</taxon>
        <taxon>Bacilli</taxon>
        <taxon>Bacillales</taxon>
        <taxon>Bacillaceae</taxon>
        <taxon>Halolactibacillus</taxon>
    </lineage>
</organism>
<dbReference type="RefSeq" id="WP_089833683.1">
    <property type="nucleotide sequence ID" value="NZ_BJWI01000047.1"/>
</dbReference>
<dbReference type="InterPro" id="IPR008183">
    <property type="entry name" value="Aldose_1/G6P_1-epimerase"/>
</dbReference>
<keyword evidence="4" id="KW-1185">Reference proteome</keyword>
<dbReference type="STRING" id="306540.SAMN05421839_1472"/>
<accession>A0A1I5SLC4</accession>
<dbReference type="EMBL" id="BJWI01000047">
    <property type="protein sequence ID" value="GEM02618.1"/>
    <property type="molecule type" value="Genomic_DNA"/>
</dbReference>
<reference evidence="2 3" key="1">
    <citation type="submission" date="2016-10" db="EMBL/GenBank/DDBJ databases">
        <authorList>
            <person name="de Groot N.N."/>
        </authorList>
    </citation>
    <scope>NUCLEOTIDE SEQUENCE [LARGE SCALE GENOMIC DNA]</scope>
    <source>
        <strain evidence="2 3">DSM 17073</strain>
    </source>
</reference>
<evidence type="ECO:0000313" key="1">
    <source>
        <dbReference type="EMBL" id="GEM02618.1"/>
    </source>
</evidence>
<sequence>MYTIDRFEQEMFTMYQLKHPTGNSWITVCPERGGIITGYGTNNEERLYLNEATLFDRKKNVRGGIPVLFPISGQLEDKQYQWDGKHYDMPNHGLARIHPWEVLETYSDEDHAFISVLFRSSLSTKAVYPFDFKVIFTYTLRGDQLLIHQSYENLSAIPMPIYPGLHPYFKSDKKVVGLDIPTKTYYDYNDEEEKAFTGQIDLNNLKEAVRLENTHTQVKATIDHQSINMEMDDAFHYTVLWTEQDQHFVCVEPWTRKNGEMNKQENLIEVPAHDTFDTWVSFQII</sequence>
<dbReference type="Proteomes" id="UP000321547">
    <property type="component" value="Unassembled WGS sequence"/>
</dbReference>
<dbReference type="InterPro" id="IPR014718">
    <property type="entry name" value="GH-type_carb-bd"/>
</dbReference>
<proteinExistence type="predicted"/>
<dbReference type="Pfam" id="PF01263">
    <property type="entry name" value="Aldose_epim"/>
    <property type="match status" value="1"/>
</dbReference>